<comment type="caution">
    <text evidence="2">The sequence shown here is derived from an EMBL/GenBank/DDBJ whole genome shotgun (WGS) entry which is preliminary data.</text>
</comment>
<keyword evidence="3" id="KW-1185">Reference proteome</keyword>
<dbReference type="AlphaFoldDB" id="A0A844YSQ7"/>
<name>A0A844YSQ7_9SPHN</name>
<dbReference type="Proteomes" id="UP000466966">
    <property type="component" value="Unassembled WGS sequence"/>
</dbReference>
<evidence type="ECO:0000313" key="3">
    <source>
        <dbReference type="Proteomes" id="UP000466966"/>
    </source>
</evidence>
<protein>
    <recommendedName>
        <fullName evidence="4">Amidase</fullName>
    </recommendedName>
</protein>
<dbReference type="OrthoDB" id="7391866at2"/>
<evidence type="ECO:0008006" key="4">
    <source>
        <dbReference type="Google" id="ProtNLM"/>
    </source>
</evidence>
<keyword evidence="1" id="KW-0472">Membrane</keyword>
<keyword evidence="1" id="KW-1133">Transmembrane helix</keyword>
<reference evidence="2 3" key="1">
    <citation type="submission" date="2019-12" db="EMBL/GenBank/DDBJ databases">
        <title>Genomic-based taxomic classification of the family Erythrobacteraceae.</title>
        <authorList>
            <person name="Xu L."/>
        </authorList>
    </citation>
    <scope>NUCLEOTIDE SEQUENCE [LARGE SCALE GENOMIC DNA]</scope>
    <source>
        <strain evidence="2 3">M0322</strain>
    </source>
</reference>
<evidence type="ECO:0000313" key="2">
    <source>
        <dbReference type="EMBL" id="MXO70579.1"/>
    </source>
</evidence>
<gene>
    <name evidence="2" type="ORF">GRI99_02890</name>
</gene>
<keyword evidence="1" id="KW-0812">Transmembrane</keyword>
<proteinExistence type="predicted"/>
<evidence type="ECO:0000256" key="1">
    <source>
        <dbReference type="SAM" id="Phobius"/>
    </source>
</evidence>
<accession>A0A844YSQ7</accession>
<feature type="transmembrane region" description="Helical" evidence="1">
    <location>
        <begin position="20"/>
        <end position="37"/>
    </location>
</feature>
<dbReference type="RefSeq" id="WP_160770481.1">
    <property type="nucleotide sequence ID" value="NZ_WTYV01000001.1"/>
</dbReference>
<organism evidence="2 3">
    <name type="scientific">Alteraurantiacibacter buctensis</name>
    <dbReference type="NCBI Taxonomy" id="1503981"/>
    <lineage>
        <taxon>Bacteria</taxon>
        <taxon>Pseudomonadati</taxon>
        <taxon>Pseudomonadota</taxon>
        <taxon>Alphaproteobacteria</taxon>
        <taxon>Sphingomonadales</taxon>
        <taxon>Erythrobacteraceae</taxon>
        <taxon>Alteraurantiacibacter</taxon>
    </lineage>
</organism>
<sequence>MATAKTGSRNGPSRRRTSWLSLLLLAVAVVGAAYWMWREPIDGYAVAGTSYGAHMMCSCRYIGGRDMGSCKADFEPGMQAVFISEDEDERSVTAWVPLVSAQTARYREGYGCVLDGWND</sequence>
<dbReference type="EMBL" id="WTYV01000001">
    <property type="protein sequence ID" value="MXO70579.1"/>
    <property type="molecule type" value="Genomic_DNA"/>
</dbReference>